<proteinExistence type="predicted"/>
<keyword evidence="2" id="KW-0378">Hydrolase</keyword>
<dbReference type="InterPro" id="IPR001940">
    <property type="entry name" value="Peptidase_S1C"/>
</dbReference>
<name>A0ABZ0IQ20_9BACT</name>
<dbReference type="PANTHER" id="PTHR43343:SF3">
    <property type="entry name" value="PROTEASE DO-LIKE 8, CHLOROPLASTIC"/>
    <property type="match status" value="1"/>
</dbReference>
<dbReference type="Proteomes" id="UP001302349">
    <property type="component" value="Chromosome"/>
</dbReference>
<dbReference type="RefSeq" id="WP_317489825.1">
    <property type="nucleotide sequence ID" value="NZ_CP136051.1"/>
</dbReference>
<keyword evidence="5" id="KW-1185">Reference proteome</keyword>
<gene>
    <name evidence="4" type="ORF">RT717_00700</name>
</gene>
<dbReference type="Gene3D" id="2.40.10.120">
    <property type="match status" value="1"/>
</dbReference>
<dbReference type="Pfam" id="PF13365">
    <property type="entry name" value="Trypsin_2"/>
    <property type="match status" value="1"/>
</dbReference>
<accession>A0ABZ0IQ20</accession>
<evidence type="ECO:0000259" key="3">
    <source>
        <dbReference type="PROSITE" id="PS50106"/>
    </source>
</evidence>
<protein>
    <submittedName>
        <fullName evidence="4">Trypsin-like peptidase domain-containing protein</fullName>
    </submittedName>
</protein>
<dbReference type="SUPFAM" id="SSF50494">
    <property type="entry name" value="Trypsin-like serine proteases"/>
    <property type="match status" value="1"/>
</dbReference>
<dbReference type="SUPFAM" id="SSF50156">
    <property type="entry name" value="PDZ domain-like"/>
    <property type="match status" value="1"/>
</dbReference>
<evidence type="ECO:0000256" key="2">
    <source>
        <dbReference type="ARBA" id="ARBA00022801"/>
    </source>
</evidence>
<dbReference type="PRINTS" id="PR00834">
    <property type="entry name" value="PROTEASES2C"/>
</dbReference>
<evidence type="ECO:0000256" key="1">
    <source>
        <dbReference type="ARBA" id="ARBA00022670"/>
    </source>
</evidence>
<dbReference type="InterPro" id="IPR036034">
    <property type="entry name" value="PDZ_sf"/>
</dbReference>
<evidence type="ECO:0000313" key="4">
    <source>
        <dbReference type="EMBL" id="WOK07138.1"/>
    </source>
</evidence>
<organism evidence="4 5">
    <name type="scientific">Imperialibacter roseus</name>
    <dbReference type="NCBI Taxonomy" id="1324217"/>
    <lineage>
        <taxon>Bacteria</taxon>
        <taxon>Pseudomonadati</taxon>
        <taxon>Bacteroidota</taxon>
        <taxon>Cytophagia</taxon>
        <taxon>Cytophagales</taxon>
        <taxon>Flammeovirgaceae</taxon>
        <taxon>Imperialibacter</taxon>
    </lineage>
</organism>
<feature type="domain" description="PDZ" evidence="3">
    <location>
        <begin position="190"/>
        <end position="287"/>
    </location>
</feature>
<dbReference type="Pfam" id="PF13180">
    <property type="entry name" value="PDZ_2"/>
    <property type="match status" value="1"/>
</dbReference>
<dbReference type="SMART" id="SM00228">
    <property type="entry name" value="PDZ"/>
    <property type="match status" value="1"/>
</dbReference>
<dbReference type="Gene3D" id="2.30.42.10">
    <property type="match status" value="1"/>
</dbReference>
<dbReference type="EMBL" id="CP136051">
    <property type="protein sequence ID" value="WOK07138.1"/>
    <property type="molecule type" value="Genomic_DNA"/>
</dbReference>
<dbReference type="InterPro" id="IPR051201">
    <property type="entry name" value="Chloro_Bact_Ser_Proteases"/>
</dbReference>
<dbReference type="InterPro" id="IPR009003">
    <property type="entry name" value="Peptidase_S1_PA"/>
</dbReference>
<dbReference type="PROSITE" id="PS50106">
    <property type="entry name" value="PDZ"/>
    <property type="match status" value="1"/>
</dbReference>
<evidence type="ECO:0000313" key="5">
    <source>
        <dbReference type="Proteomes" id="UP001302349"/>
    </source>
</evidence>
<keyword evidence="1" id="KW-0645">Protease</keyword>
<sequence length="307" mass="33053">MDNFSKLIYNAVNKAKNAVVKIDVQKKKDGKLQSGGSGSGFIFSSDGLFLTNSHVIHGADKLTVTLLDGTKEEGFVVGEDPDADLAVGKIYGGNFTPASLGDSSKLNIGQWVIAIGNPLGYQHSVTAGVVSALGRSLRTQSGRLIDSVIQSDAALNPGNSGGPMIDTSGEVVGVNTAIIARAQGLSFSIDINLAKDIAGQLIRHGKVEKAFLGVLIQEIDLHPRLINFYRLESTRGLMVTKIERDSPAFRADLLEGDIILQLDGEDITSSTDLFRKLSHEKVDKQVKLTIVRNYRTLKEVEVVPLKR</sequence>
<dbReference type="PANTHER" id="PTHR43343">
    <property type="entry name" value="PEPTIDASE S12"/>
    <property type="match status" value="1"/>
</dbReference>
<reference evidence="4 5" key="1">
    <citation type="journal article" date="2023" name="Microbiol. Resour. Announc.">
        <title>Complete Genome Sequence of Imperialibacter roseus strain P4T.</title>
        <authorList>
            <person name="Tizabi D.R."/>
            <person name="Bachvaroff T."/>
            <person name="Hill R.T."/>
        </authorList>
    </citation>
    <scope>NUCLEOTIDE SEQUENCE [LARGE SCALE GENOMIC DNA]</scope>
    <source>
        <strain evidence="4 5">P4T</strain>
    </source>
</reference>
<dbReference type="InterPro" id="IPR001478">
    <property type="entry name" value="PDZ"/>
</dbReference>